<evidence type="ECO:0000256" key="8">
    <source>
        <dbReference type="ARBA" id="ARBA00023080"/>
    </source>
</evidence>
<evidence type="ECO:0000256" key="5">
    <source>
        <dbReference type="ARBA" id="ARBA00022741"/>
    </source>
</evidence>
<dbReference type="GO" id="GO:0000287">
    <property type="term" value="F:magnesium ion binding"/>
    <property type="evidence" value="ECO:0007669"/>
    <property type="project" value="InterPro"/>
</dbReference>
<name>A0A0N5B9Y4_STREA</name>
<keyword evidence="9" id="KW-1185">Reference proteome</keyword>
<dbReference type="InterPro" id="IPR036412">
    <property type="entry name" value="HAD-like_sf"/>
</dbReference>
<dbReference type="Gene3D" id="3.40.50.1000">
    <property type="entry name" value="HAD superfamily/HAD-like"/>
    <property type="match status" value="1"/>
</dbReference>
<dbReference type="GO" id="GO:0000166">
    <property type="term" value="F:nucleotide binding"/>
    <property type="evidence" value="ECO:0007669"/>
    <property type="project" value="UniProtKB-KW"/>
</dbReference>
<comment type="similarity">
    <text evidence="2">Belongs to the pyrimidine 5'-nucleotidase family.</text>
</comment>
<dbReference type="AlphaFoldDB" id="A0A0N5B9Y4"/>
<evidence type="ECO:0000256" key="1">
    <source>
        <dbReference type="ARBA" id="ARBA00000815"/>
    </source>
</evidence>
<keyword evidence="6" id="KW-0378">Hydrolase</keyword>
<dbReference type="WBParaSite" id="SPAL_0000285350.1">
    <property type="protein sequence ID" value="SPAL_0000285350.1"/>
    <property type="gene ID" value="SPAL_0000285350"/>
</dbReference>
<dbReference type="GO" id="GO:0009117">
    <property type="term" value="P:nucleotide metabolic process"/>
    <property type="evidence" value="ECO:0007669"/>
    <property type="project" value="UniProtKB-KW"/>
</dbReference>
<accession>A0A0N5B9Y4</accession>
<dbReference type="PANTHER" id="PTHR13045">
    <property type="entry name" value="5'-NUCLEOTIDASE"/>
    <property type="match status" value="1"/>
</dbReference>
<dbReference type="GO" id="GO:0005737">
    <property type="term" value="C:cytoplasm"/>
    <property type="evidence" value="ECO:0007669"/>
    <property type="project" value="InterPro"/>
</dbReference>
<reference evidence="10" key="1">
    <citation type="submission" date="2017-02" db="UniProtKB">
        <authorList>
            <consortium name="WormBaseParasite"/>
        </authorList>
    </citation>
    <scope>IDENTIFICATION</scope>
</reference>
<evidence type="ECO:0000313" key="9">
    <source>
        <dbReference type="Proteomes" id="UP000046392"/>
    </source>
</evidence>
<comment type="catalytic activity">
    <reaction evidence="1">
        <text>a ribonucleoside 5'-phosphate + H2O = a ribonucleoside + phosphate</text>
        <dbReference type="Rhea" id="RHEA:12484"/>
        <dbReference type="ChEBI" id="CHEBI:15377"/>
        <dbReference type="ChEBI" id="CHEBI:18254"/>
        <dbReference type="ChEBI" id="CHEBI:43474"/>
        <dbReference type="ChEBI" id="CHEBI:58043"/>
        <dbReference type="EC" id="3.1.3.5"/>
    </reaction>
</comment>
<dbReference type="Pfam" id="PF05822">
    <property type="entry name" value="UMPH-1"/>
    <property type="match status" value="1"/>
</dbReference>
<organism evidence="9 10">
    <name type="scientific">Strongyloides papillosus</name>
    <name type="common">Intestinal threadworm</name>
    <dbReference type="NCBI Taxonomy" id="174720"/>
    <lineage>
        <taxon>Eukaryota</taxon>
        <taxon>Metazoa</taxon>
        <taxon>Ecdysozoa</taxon>
        <taxon>Nematoda</taxon>
        <taxon>Chromadorea</taxon>
        <taxon>Rhabditida</taxon>
        <taxon>Tylenchina</taxon>
        <taxon>Panagrolaimomorpha</taxon>
        <taxon>Strongyloidoidea</taxon>
        <taxon>Strongyloididae</taxon>
        <taxon>Strongyloides</taxon>
    </lineage>
</organism>
<evidence type="ECO:0000256" key="6">
    <source>
        <dbReference type="ARBA" id="ARBA00022801"/>
    </source>
</evidence>
<evidence type="ECO:0000256" key="4">
    <source>
        <dbReference type="ARBA" id="ARBA00022723"/>
    </source>
</evidence>
<evidence type="ECO:0000256" key="7">
    <source>
        <dbReference type="ARBA" id="ARBA00022842"/>
    </source>
</evidence>
<dbReference type="EC" id="3.1.3.5" evidence="3"/>
<keyword evidence="4" id="KW-0479">Metal-binding</keyword>
<dbReference type="Proteomes" id="UP000046392">
    <property type="component" value="Unplaced"/>
</dbReference>
<dbReference type="STRING" id="174720.A0A0N5B9Y4"/>
<dbReference type="InterPro" id="IPR006434">
    <property type="entry name" value="Pyrimidine_nucleotidase_eu"/>
</dbReference>
<dbReference type="GO" id="GO:0008253">
    <property type="term" value="F:5'-nucleotidase activity"/>
    <property type="evidence" value="ECO:0007669"/>
    <property type="project" value="UniProtKB-EC"/>
</dbReference>
<protein>
    <recommendedName>
        <fullName evidence="3">5'-nucleotidase</fullName>
        <ecNumber evidence="3">3.1.3.5</ecNumber>
    </recommendedName>
</protein>
<proteinExistence type="inferred from homology"/>
<dbReference type="InterPro" id="IPR023214">
    <property type="entry name" value="HAD_sf"/>
</dbReference>
<dbReference type="PANTHER" id="PTHR13045:SF0">
    <property type="entry name" value="7-METHYLGUANOSINE PHOSPHATE-SPECIFIC 5'-NUCLEOTIDASE"/>
    <property type="match status" value="1"/>
</dbReference>
<evidence type="ECO:0000256" key="2">
    <source>
        <dbReference type="ARBA" id="ARBA00008389"/>
    </source>
</evidence>
<keyword evidence="5" id="KW-0547">Nucleotide-binding</keyword>
<sequence length="139" mass="16044">MIEEFVKNSKIKFGDGGKEFIEKLGRELKKLNYSPKNVHVISNMMEFNKDNICNSISEPVKVTLFHRLCDRHNILLLGDSLGDIHIDVGVKQKNVSLKIGFLNYEVYKLLSKYMEEYDIVIVDDQSMEVPNHILSLITK</sequence>
<dbReference type="SUPFAM" id="SSF56784">
    <property type="entry name" value="HAD-like"/>
    <property type="match status" value="1"/>
</dbReference>
<evidence type="ECO:0000256" key="3">
    <source>
        <dbReference type="ARBA" id="ARBA00012643"/>
    </source>
</evidence>
<evidence type="ECO:0000313" key="10">
    <source>
        <dbReference type="WBParaSite" id="SPAL_0000285350.1"/>
    </source>
</evidence>
<keyword evidence="8" id="KW-0546">Nucleotide metabolism</keyword>
<keyword evidence="7" id="KW-0460">Magnesium</keyword>